<dbReference type="KEGG" id="ipo:Ilyop_2657"/>
<geneLocation type="plasmid" evidence="2 3">
    <name>pILYOP01</name>
</geneLocation>
<proteinExistence type="predicted"/>
<keyword evidence="2" id="KW-0614">Plasmid</keyword>
<accession>E3HCF3</accession>
<dbReference type="EMBL" id="CP002282">
    <property type="protein sequence ID" value="ADO84413.1"/>
    <property type="molecule type" value="Genomic_DNA"/>
</dbReference>
<evidence type="ECO:0000259" key="1">
    <source>
        <dbReference type="Pfam" id="PF07561"/>
    </source>
</evidence>
<organism evidence="2 3">
    <name type="scientific">Ilyobacter polytropus (strain ATCC 51220 / DSM 2926 / LMG 16218 / CuHBu1)</name>
    <dbReference type="NCBI Taxonomy" id="572544"/>
    <lineage>
        <taxon>Bacteria</taxon>
        <taxon>Fusobacteriati</taxon>
        <taxon>Fusobacteriota</taxon>
        <taxon>Fusobacteriia</taxon>
        <taxon>Fusobacteriales</taxon>
        <taxon>Fusobacteriaceae</taxon>
        <taxon>Ilyobacter</taxon>
    </lineage>
</organism>
<dbReference type="Pfam" id="PF07561">
    <property type="entry name" value="DUF1540"/>
    <property type="match status" value="2"/>
</dbReference>
<gene>
    <name evidence="2" type="ordered locus">Ilyop_2657</name>
</gene>
<protein>
    <recommendedName>
        <fullName evidence="1">DUF1540 domain-containing protein</fullName>
    </recommendedName>
</protein>
<reference evidence="2 3" key="1">
    <citation type="journal article" date="2010" name="Stand. Genomic Sci.">
        <title>Complete genome sequence of Ilyobacter polytropus type strain (CuHbu1).</title>
        <authorList>
            <person name="Sikorski J."/>
            <person name="Chertkov O."/>
            <person name="Lapidus A."/>
            <person name="Nolan M."/>
            <person name="Lucas S."/>
            <person name="Del Rio T.G."/>
            <person name="Tice H."/>
            <person name="Cheng J.F."/>
            <person name="Tapia R."/>
            <person name="Han C."/>
            <person name="Goodwin L."/>
            <person name="Pitluck S."/>
            <person name="Liolios K."/>
            <person name="Ivanova N."/>
            <person name="Mavromatis K."/>
            <person name="Mikhailova N."/>
            <person name="Pati A."/>
            <person name="Chen A."/>
            <person name="Palaniappan K."/>
            <person name="Land M."/>
            <person name="Hauser L."/>
            <person name="Chang Y.J."/>
            <person name="Jeffries C.D."/>
            <person name="Brambilla E."/>
            <person name="Yasawong M."/>
            <person name="Rohde M."/>
            <person name="Pukall R."/>
            <person name="Spring S."/>
            <person name="Goker M."/>
            <person name="Woyke T."/>
            <person name="Bristow J."/>
            <person name="Eisen J.A."/>
            <person name="Markowitz V."/>
            <person name="Hugenholtz P."/>
            <person name="Kyrpides N.C."/>
            <person name="Klenk H.P."/>
        </authorList>
    </citation>
    <scope>NUCLEOTIDE SEQUENCE [LARGE SCALE GENOMIC DNA]</scope>
    <source>
        <strain evidence="3">ATCC 51220 / DSM 2926 / LMG 16218 / CuHBu1</strain>
        <plasmid evidence="3">pILYOP01</plasmid>
    </source>
</reference>
<evidence type="ECO:0000313" key="3">
    <source>
        <dbReference type="Proteomes" id="UP000006875"/>
    </source>
</evidence>
<feature type="domain" description="DUF1540" evidence="1">
    <location>
        <begin position="8"/>
        <end position="39"/>
    </location>
</feature>
<sequence>MKMSQVLDCDAVNCIYNKDKKCHTLAVNIGDKEPLCDTFMTGASKGGFDDVIGGVGSCKVSECSFNKSYECMSTGVHMSIVGDHVDCKTYHKK</sequence>
<evidence type="ECO:0000313" key="2">
    <source>
        <dbReference type="EMBL" id="ADO84413.1"/>
    </source>
</evidence>
<dbReference type="AlphaFoldDB" id="E3HCF3"/>
<feature type="domain" description="DUF1540" evidence="1">
    <location>
        <begin position="58"/>
        <end position="90"/>
    </location>
</feature>
<dbReference type="RefSeq" id="WP_013389070.1">
    <property type="nucleotide sequence ID" value="NC_014633.1"/>
</dbReference>
<dbReference type="InterPro" id="IPR011437">
    <property type="entry name" value="DUF1540"/>
</dbReference>
<name>E3HCF3_ILYPC</name>
<dbReference type="HOGENOM" id="CLU_151939_1_0_0"/>
<dbReference type="Proteomes" id="UP000006875">
    <property type="component" value="Plasmid pILYOP01"/>
</dbReference>
<dbReference type="OrthoDB" id="9792226at2"/>
<keyword evidence="3" id="KW-1185">Reference proteome</keyword>